<evidence type="ECO:0008006" key="5">
    <source>
        <dbReference type="Google" id="ProtNLM"/>
    </source>
</evidence>
<accession>A0ABU4U4F0</accession>
<reference evidence="3 4" key="1">
    <citation type="submission" date="2023-11" db="EMBL/GenBank/DDBJ databases">
        <title>Lentzea sokolovensis, sp. nov., Lentzea kristufkii, sp. nov., and Lentzea miocenensis, sp. nov., rare actinobacteria from Sokolov Coal Basin, Miocene lacustrine sediment, Czech Republic.</title>
        <authorList>
            <person name="Lara A."/>
            <person name="Kotroba L."/>
            <person name="Nouioui I."/>
            <person name="Neumann-Schaal M."/>
            <person name="Mast Y."/>
            <person name="Chronakova A."/>
        </authorList>
    </citation>
    <scope>NUCLEOTIDE SEQUENCE [LARGE SCALE GENOMIC DNA]</scope>
    <source>
        <strain evidence="3 4">BCCO 10_0798</strain>
    </source>
</reference>
<evidence type="ECO:0000256" key="1">
    <source>
        <dbReference type="SAM" id="MobiDB-lite"/>
    </source>
</evidence>
<dbReference type="Proteomes" id="UP001271792">
    <property type="component" value="Unassembled WGS sequence"/>
</dbReference>
<organism evidence="3 4">
    <name type="scientific">Lentzea kristufekii</name>
    <dbReference type="NCBI Taxonomy" id="3095430"/>
    <lineage>
        <taxon>Bacteria</taxon>
        <taxon>Bacillati</taxon>
        <taxon>Actinomycetota</taxon>
        <taxon>Actinomycetes</taxon>
        <taxon>Pseudonocardiales</taxon>
        <taxon>Pseudonocardiaceae</taxon>
        <taxon>Lentzea</taxon>
    </lineage>
</organism>
<proteinExistence type="predicted"/>
<feature type="region of interest" description="Disordered" evidence="1">
    <location>
        <begin position="332"/>
        <end position="363"/>
    </location>
</feature>
<keyword evidence="2" id="KW-1133">Transmembrane helix</keyword>
<feature type="transmembrane region" description="Helical" evidence="2">
    <location>
        <begin position="30"/>
        <end position="50"/>
    </location>
</feature>
<evidence type="ECO:0000313" key="3">
    <source>
        <dbReference type="EMBL" id="MDX8055460.1"/>
    </source>
</evidence>
<keyword evidence="2" id="KW-0812">Transmembrane</keyword>
<feature type="transmembrane region" description="Helical" evidence="2">
    <location>
        <begin position="221"/>
        <end position="242"/>
    </location>
</feature>
<keyword evidence="4" id="KW-1185">Reference proteome</keyword>
<dbReference type="EMBL" id="JAXAVV010000028">
    <property type="protein sequence ID" value="MDX8055460.1"/>
    <property type="molecule type" value="Genomic_DNA"/>
</dbReference>
<keyword evidence="2" id="KW-0472">Membrane</keyword>
<comment type="caution">
    <text evidence="3">The sequence shown here is derived from an EMBL/GenBank/DDBJ whole genome shotgun (WGS) entry which is preliminary data.</text>
</comment>
<dbReference type="RefSeq" id="WP_319989194.1">
    <property type="nucleotide sequence ID" value="NZ_JAXAVV010000028.1"/>
</dbReference>
<protein>
    <recommendedName>
        <fullName evidence="5">PH domain-containing protein</fullName>
    </recommendedName>
</protein>
<evidence type="ECO:0000256" key="2">
    <source>
        <dbReference type="SAM" id="Phobius"/>
    </source>
</evidence>
<gene>
    <name evidence="3" type="ORF">SK571_39310</name>
</gene>
<feature type="transmembrane region" description="Helical" evidence="2">
    <location>
        <begin position="56"/>
        <end position="77"/>
    </location>
</feature>
<feature type="transmembrane region" description="Helical" evidence="2">
    <location>
        <begin position="193"/>
        <end position="215"/>
    </location>
</feature>
<sequence>MLHYLEPRTDVPAKDDWSTRLAFAAIRTPTVDRVVAVLSVVTFVATFFAPESPGNTLARFALAFSLLTLPSSWLPTLPLRRARRSRLLDEPWRRVPAAVAETNDHLLLDGQALKGSFGGLLEVVRERQEVFVRGPDARGHALVRVAGSTWACPAEVVRGEFRAGNRLERPRVRPADDERIQAAVRMIRSQTPFLWAMHVIVLVVIVLLLGVTLLMPSPTGLVAAALFATGLLSFPGAVELRLRERDVVKAVRNSHEWRPVPMTLFPWQRGHHVAGIAELPGGPALVRFPWPLADQIANIAATGVLWIAGRHENTLAVSVPGASMPGTSGLTFATVRPGGAARTSDPMSWPRRLRQPDFSALPR</sequence>
<name>A0ABU4U4F0_9PSEU</name>
<evidence type="ECO:0000313" key="4">
    <source>
        <dbReference type="Proteomes" id="UP001271792"/>
    </source>
</evidence>
<reference evidence="3 4" key="2">
    <citation type="submission" date="2023-11" db="EMBL/GenBank/DDBJ databases">
        <authorList>
            <person name="Lara A.C."/>
            <person name="Chronakova A."/>
        </authorList>
    </citation>
    <scope>NUCLEOTIDE SEQUENCE [LARGE SCALE GENOMIC DNA]</scope>
    <source>
        <strain evidence="3 4">BCCO 10_0798</strain>
    </source>
</reference>